<dbReference type="HOGENOM" id="CLU_038135_1_0_11"/>
<dbReference type="EMBL" id="CP001737">
    <property type="protein sequence ID" value="ACV79600.1"/>
    <property type="molecule type" value="Genomic_DNA"/>
</dbReference>
<dbReference type="InterPro" id="IPR050180">
    <property type="entry name" value="RNR_Ribonuclease"/>
</dbReference>
<proteinExistence type="predicted"/>
<sequence>MAEPVNLACMLARTILAPPKAIDFDAIRDELGIPDGYPAAAVAQAQEAAAEPPPLADPLDVPFVTLDPPGSRDLDQAVHLSRRGTGFLVRYAIADVAGFVEPQGPLAAETWRRGATLYSPDRSTPLHPTELSEGAASLLPGAHRPAVVWTIELDSAGEPTAADVRRSAVRSVAQLDYPSTQVDADAGRLHPSIELLPQIGALRRLLGRARGAINLDIPDTEVVRGPDGRWTLVRRAVLPIEQHNAEISLLTGICAARIMLDGGVGLLRTLPPPTPEQVELLRRATAVLGIAWPPSMPVAEVIAGLDGDRPRDAAFLEDAVRLLRGAGYTAFDGAPPAQAEHGGVGGPYAHVTAPLRRLADRYATEVCLALHAGRPVPDWARTALPDLPATMTAADRKAADLNRACAGAVSAFVLHGREGEQFAATVLQLEPQKNRAIVLLREPPVRAHCPPDGLTEGSVITVQLVSADPAAHRFVVKPV</sequence>
<organism evidence="2 3">
    <name type="scientific">Nakamurella multipartita (strain ATCC 700099 / DSM 44233 / CIP 104796 / JCM 9543 / NBRC 105858 / Y-104)</name>
    <name type="common">Microsphaera multipartita</name>
    <dbReference type="NCBI Taxonomy" id="479431"/>
    <lineage>
        <taxon>Bacteria</taxon>
        <taxon>Bacillati</taxon>
        <taxon>Actinomycetota</taxon>
        <taxon>Actinomycetes</taxon>
        <taxon>Nakamurellales</taxon>
        <taxon>Nakamurellaceae</taxon>
        <taxon>Nakamurella</taxon>
    </lineage>
</organism>
<dbReference type="InParanoid" id="C8XCZ7"/>
<dbReference type="InterPro" id="IPR012340">
    <property type="entry name" value="NA-bd_OB-fold"/>
</dbReference>
<gene>
    <name evidence="2" type="ordered locus">Namu_3269</name>
</gene>
<dbReference type="KEGG" id="nml:Namu_3269"/>
<reference evidence="3" key="1">
    <citation type="submission" date="2009-09" db="EMBL/GenBank/DDBJ databases">
        <title>The complete genome of Nakamurella multipartita DSM 44233.</title>
        <authorList>
            <consortium name="US DOE Joint Genome Institute (JGI-PGF)"/>
            <person name="Lucas S."/>
            <person name="Copeland A."/>
            <person name="Lapidus A."/>
            <person name="Glavina del Rio T."/>
            <person name="Dalin E."/>
            <person name="Tice H."/>
            <person name="Bruce D."/>
            <person name="Goodwin L."/>
            <person name="Pitluck S."/>
            <person name="Kyrpides N."/>
            <person name="Mavromatis K."/>
            <person name="Ivanova N."/>
            <person name="Ovchinnikova G."/>
            <person name="Sims D."/>
            <person name="Meincke L."/>
            <person name="Brettin T."/>
            <person name="Detter J.C."/>
            <person name="Han C."/>
            <person name="Larimer F."/>
            <person name="Land M."/>
            <person name="Hauser L."/>
            <person name="Markowitz V."/>
            <person name="Cheng J.-F."/>
            <person name="Hugenholtz P."/>
            <person name="Woyke T."/>
            <person name="Wu D."/>
            <person name="Klenk H.-P."/>
            <person name="Eisen J.A."/>
        </authorList>
    </citation>
    <scope>NUCLEOTIDE SEQUENCE [LARGE SCALE GENOMIC DNA]</scope>
    <source>
        <strain evidence="3">ATCC 700099 / DSM 44233 / CIP 104796 / JCM 9543 / NBRC 105858 / Y-104</strain>
    </source>
</reference>
<dbReference type="InterPro" id="IPR001900">
    <property type="entry name" value="RNase_II/R"/>
</dbReference>
<dbReference type="GO" id="GO:0006402">
    <property type="term" value="P:mRNA catabolic process"/>
    <property type="evidence" value="ECO:0007669"/>
    <property type="project" value="TreeGrafter"/>
</dbReference>
<dbReference type="AlphaFoldDB" id="C8XCZ7"/>
<evidence type="ECO:0000313" key="3">
    <source>
        <dbReference type="Proteomes" id="UP000002218"/>
    </source>
</evidence>
<dbReference type="Pfam" id="PF18614">
    <property type="entry name" value="RNase_II_C_S1"/>
    <property type="match status" value="1"/>
</dbReference>
<protein>
    <submittedName>
        <fullName evidence="2">Ribonuclease II</fullName>
    </submittedName>
</protein>
<dbReference type="PANTHER" id="PTHR23355:SF9">
    <property type="entry name" value="DIS3-LIKE EXONUCLEASE 2"/>
    <property type="match status" value="1"/>
</dbReference>
<dbReference type="InterPro" id="IPR040596">
    <property type="entry name" value="RNase_II_C_S1"/>
</dbReference>
<evidence type="ECO:0000313" key="2">
    <source>
        <dbReference type="EMBL" id="ACV79600.1"/>
    </source>
</evidence>
<evidence type="ECO:0000259" key="1">
    <source>
        <dbReference type="SMART" id="SM00955"/>
    </source>
</evidence>
<reference evidence="2 3" key="2">
    <citation type="journal article" date="2010" name="Stand. Genomic Sci.">
        <title>Complete genome sequence of Nakamurella multipartita type strain (Y-104).</title>
        <authorList>
            <person name="Tice H."/>
            <person name="Mayilraj S."/>
            <person name="Sims D."/>
            <person name="Lapidus A."/>
            <person name="Nolan M."/>
            <person name="Lucas S."/>
            <person name="Glavina Del Rio T."/>
            <person name="Copeland A."/>
            <person name="Cheng J.F."/>
            <person name="Meincke L."/>
            <person name="Bruce D."/>
            <person name="Goodwin L."/>
            <person name="Pitluck S."/>
            <person name="Ivanova N."/>
            <person name="Mavromatis K."/>
            <person name="Ovchinnikova G."/>
            <person name="Pati A."/>
            <person name="Chen A."/>
            <person name="Palaniappan K."/>
            <person name="Land M."/>
            <person name="Hauser L."/>
            <person name="Chang Y.J."/>
            <person name="Jeffries C.D."/>
            <person name="Detter J.C."/>
            <person name="Brettin T."/>
            <person name="Rohde M."/>
            <person name="Goker M."/>
            <person name="Bristow J."/>
            <person name="Eisen J.A."/>
            <person name="Markowitz V."/>
            <person name="Hugenholtz P."/>
            <person name="Kyrpides N.C."/>
            <person name="Klenk H.P."/>
            <person name="Chen F."/>
        </authorList>
    </citation>
    <scope>NUCLEOTIDE SEQUENCE [LARGE SCALE GENOMIC DNA]</scope>
    <source>
        <strain evidence="3">ATCC 700099 / DSM 44233 / CIP 104796 / JCM 9543 / NBRC 105858 / Y-104</strain>
    </source>
</reference>
<dbReference type="GO" id="GO:0003723">
    <property type="term" value="F:RNA binding"/>
    <property type="evidence" value="ECO:0007669"/>
    <property type="project" value="InterPro"/>
</dbReference>
<name>C8XCZ7_NAKMY</name>
<keyword evidence="3" id="KW-1185">Reference proteome</keyword>
<dbReference type="eggNOG" id="COG0557">
    <property type="taxonomic scope" value="Bacteria"/>
</dbReference>
<dbReference type="Proteomes" id="UP000002218">
    <property type="component" value="Chromosome"/>
</dbReference>
<dbReference type="SMART" id="SM00955">
    <property type="entry name" value="RNB"/>
    <property type="match status" value="1"/>
</dbReference>
<dbReference type="PANTHER" id="PTHR23355">
    <property type="entry name" value="RIBONUCLEASE"/>
    <property type="match status" value="1"/>
</dbReference>
<dbReference type="Pfam" id="PF00773">
    <property type="entry name" value="RNB"/>
    <property type="match status" value="1"/>
</dbReference>
<accession>C8XCZ7</accession>
<dbReference type="STRING" id="479431.Namu_3269"/>
<dbReference type="GO" id="GO:0004540">
    <property type="term" value="F:RNA nuclease activity"/>
    <property type="evidence" value="ECO:0007669"/>
    <property type="project" value="InterPro"/>
</dbReference>
<dbReference type="GO" id="GO:0005829">
    <property type="term" value="C:cytosol"/>
    <property type="evidence" value="ECO:0007669"/>
    <property type="project" value="TreeGrafter"/>
</dbReference>
<dbReference type="SUPFAM" id="SSF50249">
    <property type="entry name" value="Nucleic acid-binding proteins"/>
    <property type="match status" value="1"/>
</dbReference>
<feature type="domain" description="RNB" evidence="1">
    <location>
        <begin position="55"/>
        <end position="373"/>
    </location>
</feature>